<dbReference type="eggNOG" id="ENOG502SDWS">
    <property type="taxonomic scope" value="Eukaryota"/>
</dbReference>
<dbReference type="KEGG" id="ani:ANIA_07043"/>
<sequence>MKPNPIPFPLALNIGTDIVHLPRITRLISRPGGYLTRFTRRILSEQEQRDFRTRFSLPPLDSPICQPNMARKMDITVTPDMARWLAGRFAAKEAARKAARGGAKGVSWKDAVVSVADDGAEGRPDIILFDRDEDCRRGRVGRLSISHDGEINRHDATRYDLHAGCHATAEKLDLVLDPARITQHVCTMNRLQS</sequence>
<dbReference type="OMA" id="FTRRILC"/>
<dbReference type="GO" id="GO:0008897">
    <property type="term" value="F:holo-[acyl-carrier-protein] synthase activity"/>
    <property type="evidence" value="ECO:0007669"/>
    <property type="project" value="InterPro"/>
</dbReference>
<evidence type="ECO:0000259" key="2">
    <source>
        <dbReference type="Pfam" id="PF01648"/>
    </source>
</evidence>
<dbReference type="GeneID" id="2870125"/>
<proteinExistence type="predicted"/>
<dbReference type="SUPFAM" id="SSF56214">
    <property type="entry name" value="4'-phosphopantetheinyl transferase"/>
    <property type="match status" value="1"/>
</dbReference>
<dbReference type="InParanoid" id="Q5AXD7"/>
<dbReference type="AlphaFoldDB" id="Q5AXD7"/>
<dbReference type="GO" id="GO:0000287">
    <property type="term" value="F:magnesium ion binding"/>
    <property type="evidence" value="ECO:0007669"/>
    <property type="project" value="InterPro"/>
</dbReference>
<accession>C8VB60</accession>
<keyword evidence="1 3" id="KW-0808">Transferase</keyword>
<feature type="domain" description="4'-phosphopantetheinyl transferase" evidence="2">
    <location>
        <begin position="14"/>
        <end position="120"/>
    </location>
</feature>
<dbReference type="RefSeq" id="XP_664647.1">
    <property type="nucleotide sequence ID" value="XM_659555.1"/>
</dbReference>
<accession>Q5AXD7</accession>
<dbReference type="HOGENOM" id="CLU_089696_4_2_1"/>
<evidence type="ECO:0000313" key="3">
    <source>
        <dbReference type="EMBL" id="CBF79197.1"/>
    </source>
</evidence>
<reference evidence="4" key="1">
    <citation type="journal article" date="2005" name="Nature">
        <title>Sequencing of Aspergillus nidulans and comparative analysis with A. fumigatus and A. oryzae.</title>
        <authorList>
            <person name="Galagan J.E."/>
            <person name="Calvo S.E."/>
            <person name="Cuomo C."/>
            <person name="Ma L.J."/>
            <person name="Wortman J.R."/>
            <person name="Batzoglou S."/>
            <person name="Lee S.I."/>
            <person name="Basturkmen M."/>
            <person name="Spevak C.C."/>
            <person name="Clutterbuck J."/>
            <person name="Kapitonov V."/>
            <person name="Jurka J."/>
            <person name="Scazzocchio C."/>
            <person name="Farman M."/>
            <person name="Butler J."/>
            <person name="Purcell S."/>
            <person name="Harris S."/>
            <person name="Braus G.H."/>
            <person name="Draht O."/>
            <person name="Busch S."/>
            <person name="D'Enfert C."/>
            <person name="Bouchier C."/>
            <person name="Goldman G.H."/>
            <person name="Bell-Pedersen D."/>
            <person name="Griffiths-Jones S."/>
            <person name="Doonan J.H."/>
            <person name="Yu J."/>
            <person name="Vienken K."/>
            <person name="Pain A."/>
            <person name="Freitag M."/>
            <person name="Selker E.U."/>
            <person name="Archer D.B."/>
            <person name="Penalva M.A."/>
            <person name="Oakley B.R."/>
            <person name="Momany M."/>
            <person name="Tanaka T."/>
            <person name="Kumagai T."/>
            <person name="Asai K."/>
            <person name="Machida M."/>
            <person name="Nierman W.C."/>
            <person name="Denning D.W."/>
            <person name="Caddick M."/>
            <person name="Hynes M."/>
            <person name="Paoletti M."/>
            <person name="Fischer R."/>
            <person name="Miller B."/>
            <person name="Dyer P."/>
            <person name="Sachs M.S."/>
            <person name="Osmani S.A."/>
            <person name="Birren B.W."/>
        </authorList>
    </citation>
    <scope>NUCLEOTIDE SEQUENCE [LARGE SCALE GENOMIC DNA]</scope>
    <source>
        <strain evidence="4">FGSC A4 / ATCC 38163 / CBS 112.46 / NRRL 194 / M139</strain>
    </source>
</reference>
<dbReference type="OrthoDB" id="15433at2759"/>
<dbReference type="Proteomes" id="UP000000560">
    <property type="component" value="Chromosome IV"/>
</dbReference>
<protein>
    <recommendedName>
        <fullName evidence="2">4'-phosphopantetheinyl transferase domain-containing protein</fullName>
    </recommendedName>
</protein>
<dbReference type="Gene3D" id="3.90.470.20">
    <property type="entry name" value="4'-phosphopantetheinyl transferase domain"/>
    <property type="match status" value="1"/>
</dbReference>
<gene>
    <name evidence="3" type="ORF">ANIA_07043</name>
</gene>
<dbReference type="InterPro" id="IPR037143">
    <property type="entry name" value="4-PPantetheinyl_Trfase_dom_sf"/>
</dbReference>
<evidence type="ECO:0000313" key="4">
    <source>
        <dbReference type="Proteomes" id="UP000000560"/>
    </source>
</evidence>
<organism evidence="3 4">
    <name type="scientific">Emericella nidulans (strain FGSC A4 / ATCC 38163 / CBS 112.46 / NRRL 194 / M139)</name>
    <name type="common">Aspergillus nidulans</name>
    <dbReference type="NCBI Taxonomy" id="227321"/>
    <lineage>
        <taxon>Eukaryota</taxon>
        <taxon>Fungi</taxon>
        <taxon>Dikarya</taxon>
        <taxon>Ascomycota</taxon>
        <taxon>Pezizomycotina</taxon>
        <taxon>Eurotiomycetes</taxon>
        <taxon>Eurotiomycetidae</taxon>
        <taxon>Eurotiales</taxon>
        <taxon>Aspergillaceae</taxon>
        <taxon>Aspergillus</taxon>
        <taxon>Aspergillus subgen. Nidulantes</taxon>
    </lineage>
</organism>
<dbReference type="Pfam" id="PF01648">
    <property type="entry name" value="ACPS"/>
    <property type="match status" value="1"/>
</dbReference>
<keyword evidence="4" id="KW-1185">Reference proteome</keyword>
<reference evidence="4" key="2">
    <citation type="journal article" date="2009" name="Fungal Genet. Biol.">
        <title>The 2008 update of the Aspergillus nidulans genome annotation: a community effort.</title>
        <authorList>
            <person name="Wortman J.R."/>
            <person name="Gilsenan J.M."/>
            <person name="Joardar V."/>
            <person name="Deegan J."/>
            <person name="Clutterbuck J."/>
            <person name="Andersen M.R."/>
            <person name="Archer D."/>
            <person name="Bencina M."/>
            <person name="Braus G."/>
            <person name="Coutinho P."/>
            <person name="von Dohren H."/>
            <person name="Doonan J."/>
            <person name="Driessen A.J."/>
            <person name="Durek P."/>
            <person name="Espeso E."/>
            <person name="Fekete E."/>
            <person name="Flipphi M."/>
            <person name="Estrada C.G."/>
            <person name="Geysens S."/>
            <person name="Goldman G."/>
            <person name="de Groot P.W."/>
            <person name="Hansen K."/>
            <person name="Harris S.D."/>
            <person name="Heinekamp T."/>
            <person name="Helmstaedt K."/>
            <person name="Henrissat B."/>
            <person name="Hofmann G."/>
            <person name="Homan T."/>
            <person name="Horio T."/>
            <person name="Horiuchi H."/>
            <person name="James S."/>
            <person name="Jones M."/>
            <person name="Karaffa L."/>
            <person name="Karanyi Z."/>
            <person name="Kato M."/>
            <person name="Keller N."/>
            <person name="Kelly D.E."/>
            <person name="Kiel J.A."/>
            <person name="Kim J.M."/>
            <person name="van der Klei I.J."/>
            <person name="Klis F.M."/>
            <person name="Kovalchuk A."/>
            <person name="Krasevec N."/>
            <person name="Kubicek C.P."/>
            <person name="Liu B."/>
            <person name="Maccabe A."/>
            <person name="Meyer V."/>
            <person name="Mirabito P."/>
            <person name="Miskei M."/>
            <person name="Mos M."/>
            <person name="Mullins J."/>
            <person name="Nelson D.R."/>
            <person name="Nielsen J."/>
            <person name="Oakley B.R."/>
            <person name="Osmani S.A."/>
            <person name="Pakula T."/>
            <person name="Paszewski A."/>
            <person name="Paulsen I."/>
            <person name="Pilsyk S."/>
            <person name="Pocsi I."/>
            <person name="Punt P.J."/>
            <person name="Ram A.F."/>
            <person name="Ren Q."/>
            <person name="Robellet X."/>
            <person name="Robson G."/>
            <person name="Seiboth B."/>
            <person name="van Solingen P."/>
            <person name="Specht T."/>
            <person name="Sun J."/>
            <person name="Taheri-Talesh N."/>
            <person name="Takeshita N."/>
            <person name="Ussery D."/>
            <person name="vanKuyk P.A."/>
            <person name="Visser H."/>
            <person name="van de Vondervoort P.J."/>
            <person name="de Vries R.P."/>
            <person name="Walton J."/>
            <person name="Xiang X."/>
            <person name="Xiong Y."/>
            <person name="Zeng A.P."/>
            <person name="Brandt B.W."/>
            <person name="Cornell M.J."/>
            <person name="van den Hondel C.A."/>
            <person name="Visser J."/>
            <person name="Oliver S.G."/>
            <person name="Turner G."/>
        </authorList>
    </citation>
    <scope>GENOME REANNOTATION</scope>
    <source>
        <strain evidence="4">FGSC A4 / ATCC 38163 / CBS 112.46 / NRRL 194 / M139</strain>
    </source>
</reference>
<name>Q5AXD7_EMENI</name>
<dbReference type="EMBL" id="BN001304">
    <property type="protein sequence ID" value="CBF79197.1"/>
    <property type="molecule type" value="Genomic_DNA"/>
</dbReference>
<dbReference type="InterPro" id="IPR008278">
    <property type="entry name" value="4-PPantetheinyl_Trfase_dom"/>
</dbReference>
<evidence type="ECO:0000256" key="1">
    <source>
        <dbReference type="ARBA" id="ARBA00022679"/>
    </source>
</evidence>